<protein>
    <recommendedName>
        <fullName evidence="1">Xylose isomerase-like TIM barrel domain-containing protein</fullName>
    </recommendedName>
</protein>
<sequence>MAETVLAAQMYTLREFTKTPADIATTLAKVKAIGYDAIQISAFGPIDPAELARMLRGEGLIVASTHTAWARFEGELDKVIEEHRMWGCSHPAIGGMPGEYRNAEGIVKFAPLAEQVGRKLAEAGMDFSYHNHNFELRRTRGKTWLDILYDSSDPQYVKAEIDTYWIQAGGGDPAEWIRKVAGRIPVLHLKDMTMGEDGQRMAEIGEGNLNWPAILAAAKDAGVEWYCVEQDRCYERDPFDSLKISLENLHGMGLT</sequence>
<reference evidence="2" key="1">
    <citation type="journal article" date="2015" name="Nature">
        <title>Complex archaea that bridge the gap between prokaryotes and eukaryotes.</title>
        <authorList>
            <person name="Spang A."/>
            <person name="Saw J.H."/>
            <person name="Jorgensen S.L."/>
            <person name="Zaremba-Niedzwiedzka K."/>
            <person name="Martijn J."/>
            <person name="Lind A.E."/>
            <person name="van Eijk R."/>
            <person name="Schleper C."/>
            <person name="Guy L."/>
            <person name="Ettema T.J."/>
        </authorList>
    </citation>
    <scope>NUCLEOTIDE SEQUENCE</scope>
</reference>
<gene>
    <name evidence="2" type="ORF">LCGC14_2258010</name>
</gene>
<evidence type="ECO:0000313" key="2">
    <source>
        <dbReference type="EMBL" id="KKL55178.1"/>
    </source>
</evidence>
<dbReference type="Pfam" id="PF01261">
    <property type="entry name" value="AP_endonuc_2"/>
    <property type="match status" value="1"/>
</dbReference>
<dbReference type="SUPFAM" id="SSF51658">
    <property type="entry name" value="Xylose isomerase-like"/>
    <property type="match status" value="1"/>
</dbReference>
<dbReference type="PANTHER" id="PTHR12110">
    <property type="entry name" value="HYDROXYPYRUVATE ISOMERASE"/>
    <property type="match status" value="1"/>
</dbReference>
<proteinExistence type="predicted"/>
<feature type="domain" description="Xylose isomerase-like TIM barrel" evidence="1">
    <location>
        <begin position="27"/>
        <end position="230"/>
    </location>
</feature>
<dbReference type="InterPro" id="IPR036237">
    <property type="entry name" value="Xyl_isomerase-like_sf"/>
</dbReference>
<dbReference type="AlphaFoldDB" id="A0A0F9D0H2"/>
<name>A0A0F9D0H2_9ZZZZ</name>
<dbReference type="Gene3D" id="3.20.20.150">
    <property type="entry name" value="Divalent-metal-dependent TIM barrel enzymes"/>
    <property type="match status" value="1"/>
</dbReference>
<dbReference type="PANTHER" id="PTHR12110:SF41">
    <property type="entry name" value="INOSOSE DEHYDRATASE"/>
    <property type="match status" value="1"/>
</dbReference>
<dbReference type="InterPro" id="IPR013022">
    <property type="entry name" value="Xyl_isomerase-like_TIM-brl"/>
</dbReference>
<comment type="caution">
    <text evidence="2">The sequence shown here is derived from an EMBL/GenBank/DDBJ whole genome shotgun (WGS) entry which is preliminary data.</text>
</comment>
<evidence type="ECO:0000259" key="1">
    <source>
        <dbReference type="Pfam" id="PF01261"/>
    </source>
</evidence>
<dbReference type="EMBL" id="LAZR01030933">
    <property type="protein sequence ID" value="KKL55178.1"/>
    <property type="molecule type" value="Genomic_DNA"/>
</dbReference>
<accession>A0A0F9D0H2</accession>
<dbReference type="InterPro" id="IPR050312">
    <property type="entry name" value="IolE/XylAMocC-like"/>
</dbReference>
<organism evidence="2">
    <name type="scientific">marine sediment metagenome</name>
    <dbReference type="NCBI Taxonomy" id="412755"/>
    <lineage>
        <taxon>unclassified sequences</taxon>
        <taxon>metagenomes</taxon>
        <taxon>ecological metagenomes</taxon>
    </lineage>
</organism>